<comment type="subcellular location">
    <subcellularLocation>
        <location evidence="1">Membrane</location>
        <topology evidence="1">Multi-pass membrane protein</topology>
    </subcellularLocation>
</comment>
<keyword evidence="3 7" id="KW-1133">Transmembrane helix</keyword>
<dbReference type="EMBL" id="JAADJZ010000009">
    <property type="protein sequence ID" value="KAF2872239.1"/>
    <property type="molecule type" value="Genomic_DNA"/>
</dbReference>
<evidence type="ECO:0000256" key="2">
    <source>
        <dbReference type="ARBA" id="ARBA00022692"/>
    </source>
</evidence>
<feature type="region of interest" description="Disordered" evidence="6">
    <location>
        <begin position="263"/>
        <end position="286"/>
    </location>
</feature>
<reference evidence="9 10" key="1">
    <citation type="submission" date="2020-01" db="EMBL/GenBank/DDBJ databases">
        <authorList>
            <consortium name="DOE Joint Genome Institute"/>
            <person name="Haridas S."/>
            <person name="Albert R."/>
            <person name="Binder M."/>
            <person name="Bloem J."/>
            <person name="Labutti K."/>
            <person name="Salamov A."/>
            <person name="Andreopoulos B."/>
            <person name="Baker S.E."/>
            <person name="Barry K."/>
            <person name="Bills G."/>
            <person name="Bluhm B.H."/>
            <person name="Cannon C."/>
            <person name="Castanera R."/>
            <person name="Culley D.E."/>
            <person name="Daum C."/>
            <person name="Ezra D."/>
            <person name="Gonzalez J.B."/>
            <person name="Henrissat B."/>
            <person name="Kuo A."/>
            <person name="Liang C."/>
            <person name="Lipzen A."/>
            <person name="Lutzoni F."/>
            <person name="Magnuson J."/>
            <person name="Mondo S."/>
            <person name="Nolan M."/>
            <person name="Ohm R."/>
            <person name="Pangilinan J."/>
            <person name="Park H.-J.H."/>
            <person name="Ramirez L."/>
            <person name="Alfaro M."/>
            <person name="Sun H."/>
            <person name="Tritt A."/>
            <person name="Yoshinaga Y."/>
            <person name="Zwiers L.-H.L."/>
            <person name="Turgeon B.G."/>
            <person name="Goodwin S.B."/>
            <person name="Spatafora J.W."/>
            <person name="Crous P.W."/>
            <person name="Grigoriev I.V."/>
        </authorList>
    </citation>
    <scope>NUCLEOTIDE SEQUENCE [LARGE SCALE GENOMIC DNA]</scope>
    <source>
        <strain evidence="9 10">CBS 611.86</strain>
    </source>
</reference>
<sequence>MRNVGLDDWLMVLATIFLGVSLSFSSVYVIYGGTRHVYYIEPDKLQVVLKYNFLAQPFGVFANALAKISIAMFLTFRVMSPAMIWRKRLLYVTTAIFGVLSVVAAICVLIQCIPTRALWEPVVGAKCWNPKFAAIIGVTQSAFVLALLPITIIMQLKLNNRQKFALCVLLGLGIIGGICASIKTAEIVNFSNREDFTWAVYDAFIWSSVEQAIVTICGSVPSVKPLFDYFTTGKPLKPSSRNTRASGTENSAIKSTMALKKLGSSGHTTCVGTDDDERNLWRNPRSDRETYVGNTYEVLSSADADTDVVSTREAI</sequence>
<dbReference type="InterPro" id="IPR052337">
    <property type="entry name" value="SAT4-like"/>
</dbReference>
<evidence type="ECO:0000256" key="5">
    <source>
        <dbReference type="ARBA" id="ARBA00038359"/>
    </source>
</evidence>
<feature type="transmembrane region" description="Helical" evidence="7">
    <location>
        <begin position="131"/>
        <end position="152"/>
    </location>
</feature>
<dbReference type="PANTHER" id="PTHR33048">
    <property type="entry name" value="PTH11-LIKE INTEGRAL MEMBRANE PROTEIN (AFU_ORTHOLOGUE AFUA_5G11245)"/>
    <property type="match status" value="1"/>
</dbReference>
<evidence type="ECO:0000259" key="8">
    <source>
        <dbReference type="Pfam" id="PF20684"/>
    </source>
</evidence>
<dbReference type="AlphaFoldDB" id="A0A7C8M9I5"/>
<evidence type="ECO:0000313" key="9">
    <source>
        <dbReference type="EMBL" id="KAF2872239.1"/>
    </source>
</evidence>
<evidence type="ECO:0000256" key="6">
    <source>
        <dbReference type="SAM" id="MobiDB-lite"/>
    </source>
</evidence>
<keyword evidence="2 7" id="KW-0812">Transmembrane</keyword>
<dbReference type="Proteomes" id="UP000481861">
    <property type="component" value="Unassembled WGS sequence"/>
</dbReference>
<dbReference type="Pfam" id="PF20684">
    <property type="entry name" value="Fung_rhodopsin"/>
    <property type="match status" value="1"/>
</dbReference>
<keyword evidence="10" id="KW-1185">Reference proteome</keyword>
<evidence type="ECO:0000256" key="3">
    <source>
        <dbReference type="ARBA" id="ARBA00022989"/>
    </source>
</evidence>
<feature type="domain" description="Rhodopsin" evidence="8">
    <location>
        <begin position="2"/>
        <end position="227"/>
    </location>
</feature>
<feature type="transmembrane region" description="Helical" evidence="7">
    <location>
        <begin position="9"/>
        <end position="31"/>
    </location>
</feature>
<gene>
    <name evidence="9" type="ORF">BDV95DRAFT_605867</name>
</gene>
<keyword evidence="4 7" id="KW-0472">Membrane</keyword>
<accession>A0A7C8M9I5</accession>
<dbReference type="InterPro" id="IPR049326">
    <property type="entry name" value="Rhodopsin_dom_fungi"/>
</dbReference>
<comment type="caution">
    <text evidence="9">The sequence shown here is derived from an EMBL/GenBank/DDBJ whole genome shotgun (WGS) entry which is preliminary data.</text>
</comment>
<evidence type="ECO:0000256" key="1">
    <source>
        <dbReference type="ARBA" id="ARBA00004141"/>
    </source>
</evidence>
<feature type="transmembrane region" description="Helical" evidence="7">
    <location>
        <begin position="164"/>
        <end position="183"/>
    </location>
</feature>
<dbReference type="OrthoDB" id="5331848at2759"/>
<feature type="transmembrane region" description="Helical" evidence="7">
    <location>
        <begin position="51"/>
        <end position="76"/>
    </location>
</feature>
<evidence type="ECO:0000256" key="7">
    <source>
        <dbReference type="SAM" id="Phobius"/>
    </source>
</evidence>
<evidence type="ECO:0000256" key="4">
    <source>
        <dbReference type="ARBA" id="ARBA00023136"/>
    </source>
</evidence>
<name>A0A7C8M9I5_9PLEO</name>
<organism evidence="9 10">
    <name type="scientific">Massariosphaeria phaeospora</name>
    <dbReference type="NCBI Taxonomy" id="100035"/>
    <lineage>
        <taxon>Eukaryota</taxon>
        <taxon>Fungi</taxon>
        <taxon>Dikarya</taxon>
        <taxon>Ascomycota</taxon>
        <taxon>Pezizomycotina</taxon>
        <taxon>Dothideomycetes</taxon>
        <taxon>Pleosporomycetidae</taxon>
        <taxon>Pleosporales</taxon>
        <taxon>Pleosporales incertae sedis</taxon>
        <taxon>Massariosphaeria</taxon>
    </lineage>
</organism>
<feature type="transmembrane region" description="Helical" evidence="7">
    <location>
        <begin position="88"/>
        <end position="111"/>
    </location>
</feature>
<dbReference type="PANTHER" id="PTHR33048:SF47">
    <property type="entry name" value="INTEGRAL MEMBRANE PROTEIN-RELATED"/>
    <property type="match status" value="1"/>
</dbReference>
<protein>
    <recommendedName>
        <fullName evidence="8">Rhodopsin domain-containing protein</fullName>
    </recommendedName>
</protein>
<proteinExistence type="inferred from homology"/>
<comment type="similarity">
    <text evidence="5">Belongs to the SAT4 family.</text>
</comment>
<dbReference type="GO" id="GO:0016020">
    <property type="term" value="C:membrane"/>
    <property type="evidence" value="ECO:0007669"/>
    <property type="project" value="UniProtKB-SubCell"/>
</dbReference>
<evidence type="ECO:0000313" key="10">
    <source>
        <dbReference type="Proteomes" id="UP000481861"/>
    </source>
</evidence>